<accession>A0ACC0A649</accession>
<organism evidence="1 2">
    <name type="scientific">Catharanthus roseus</name>
    <name type="common">Madagascar periwinkle</name>
    <name type="synonym">Vinca rosea</name>
    <dbReference type="NCBI Taxonomy" id="4058"/>
    <lineage>
        <taxon>Eukaryota</taxon>
        <taxon>Viridiplantae</taxon>
        <taxon>Streptophyta</taxon>
        <taxon>Embryophyta</taxon>
        <taxon>Tracheophyta</taxon>
        <taxon>Spermatophyta</taxon>
        <taxon>Magnoliopsida</taxon>
        <taxon>eudicotyledons</taxon>
        <taxon>Gunneridae</taxon>
        <taxon>Pentapetalae</taxon>
        <taxon>asterids</taxon>
        <taxon>lamiids</taxon>
        <taxon>Gentianales</taxon>
        <taxon>Apocynaceae</taxon>
        <taxon>Rauvolfioideae</taxon>
        <taxon>Vinceae</taxon>
        <taxon>Catharanthinae</taxon>
        <taxon>Catharanthus</taxon>
    </lineage>
</organism>
<comment type="caution">
    <text evidence="1">The sequence shown here is derived from an EMBL/GenBank/DDBJ whole genome shotgun (WGS) entry which is preliminary data.</text>
</comment>
<dbReference type="EMBL" id="CM044706">
    <property type="protein sequence ID" value="KAI5656061.1"/>
    <property type="molecule type" value="Genomic_DNA"/>
</dbReference>
<name>A0ACC0A649_CATRO</name>
<evidence type="ECO:0000313" key="2">
    <source>
        <dbReference type="Proteomes" id="UP001060085"/>
    </source>
</evidence>
<gene>
    <name evidence="1" type="ORF">M9H77_24854</name>
</gene>
<keyword evidence="2" id="KW-1185">Reference proteome</keyword>
<dbReference type="Proteomes" id="UP001060085">
    <property type="component" value="Linkage Group LG06"/>
</dbReference>
<reference evidence="2" key="1">
    <citation type="journal article" date="2023" name="Nat. Plants">
        <title>Single-cell RNA sequencing provides a high-resolution roadmap for understanding the multicellular compartmentation of specialized metabolism.</title>
        <authorList>
            <person name="Sun S."/>
            <person name="Shen X."/>
            <person name="Li Y."/>
            <person name="Li Y."/>
            <person name="Wang S."/>
            <person name="Li R."/>
            <person name="Zhang H."/>
            <person name="Shen G."/>
            <person name="Guo B."/>
            <person name="Wei J."/>
            <person name="Xu J."/>
            <person name="St-Pierre B."/>
            <person name="Chen S."/>
            <person name="Sun C."/>
        </authorList>
    </citation>
    <scope>NUCLEOTIDE SEQUENCE [LARGE SCALE GENOMIC DNA]</scope>
</reference>
<protein>
    <submittedName>
        <fullName evidence="1">Uncharacterized protein</fullName>
    </submittedName>
</protein>
<proteinExistence type="predicted"/>
<evidence type="ECO:0000313" key="1">
    <source>
        <dbReference type="EMBL" id="KAI5656061.1"/>
    </source>
</evidence>
<sequence>MELKVEIAFLCLFFGSSVLSQKTQLSSNTERSALLDLRSSLGIRAQDWPKKAQPCFNWTGIQCQDEKVTGINLSSLRRTRKGRRNPQFAVDSLRYLTFLSSFNSSGFSLPGPIPEWLGQSLVELQVLDLSSSSIFGSIPVSLGLLSRLKSLHLSGNSITGVIPAALGELNSLSVLDLSRNLITGSIPNAISALGNLTSLDLSSNLLEGVIPFEFGSLSSLRFLRLQNNSLSNSIPPQLGNLSQLVELDVGYNFLSGQLAENLGQLNNLQRIFFGNNELQGVLPPMLFLNLNQVRYVVLSENQFEGQFPDDVLLTKPHLRVLDVSGNKFSGALPNLTAFIKDANVLFNFSNNLFYGNLSSGVEAVSSIDLSSNYFGGLASTSNENWATFSNNCFLNIPYQRSFEDCQVFYAKQGLVYNGTAAPDSVVPPLSAPARNRRRFMYIMVGTFGGIGLIVILGMGLLLLRKLCAKQTTDRGGTVDVRPVSLEDNTPVPMASLKSSGLGEAFSYEQILHATRNFDESNLIKHGHSGDIFYGTFEDGKLVVIKRFNLQFIRKEMYSSELEFFSKVTHSRFIPLLGHCLDHENEKILVYKYMSNGDLSNSLYKANDLESDCLQSLDWITRLKIAIGVAEGLSYLHHQCDPPLVHRDIQASSILLDDEYEVRIGSLREVCVQGTDSNQHMIKRLLRIPQTSSDKGPSGSSPSSSSSSSVNCAYDVYCFGKILLELVTGKLGISNSSDDATTNEWLEKNLQYISIQDQESISKIVDQSLLVDEDLLEEVWAMAIVAKACLNPKPSRRPSMRHIVTALENPFKVVRDETFSSARRSWTAALFSSWRLSSSSESNNNNNGLGQSSMKYSARIGSHGSGGNEYSFSLKRSSSEIFPEPLDTEREEEN</sequence>